<dbReference type="EMBL" id="SFCI01000778">
    <property type="protein sequence ID" value="TFY77976.1"/>
    <property type="molecule type" value="Genomic_DNA"/>
</dbReference>
<organism evidence="2 3">
    <name type="scientific">Hericium alpestre</name>
    <dbReference type="NCBI Taxonomy" id="135208"/>
    <lineage>
        <taxon>Eukaryota</taxon>
        <taxon>Fungi</taxon>
        <taxon>Dikarya</taxon>
        <taxon>Basidiomycota</taxon>
        <taxon>Agaricomycotina</taxon>
        <taxon>Agaricomycetes</taxon>
        <taxon>Russulales</taxon>
        <taxon>Hericiaceae</taxon>
        <taxon>Hericium</taxon>
    </lineage>
</organism>
<comment type="caution">
    <text evidence="2">The sequence shown here is derived from an EMBL/GenBank/DDBJ whole genome shotgun (WGS) entry which is preliminary data.</text>
</comment>
<feature type="compositionally biased region" description="Polar residues" evidence="1">
    <location>
        <begin position="120"/>
        <end position="130"/>
    </location>
</feature>
<feature type="region of interest" description="Disordered" evidence="1">
    <location>
        <begin position="110"/>
        <end position="178"/>
    </location>
</feature>
<keyword evidence="3" id="KW-1185">Reference proteome</keyword>
<sequence>MTSQSDVLFHPKHLQKCRKAREIWNSMKDQLLMERRQLELSLAYYNHVRNDPGVPELISQTREALITFASHAQAEWRRRLRNADMMEEDWVTGDITPEEKNELEVVMRMPPRAPPHAGNGPQNSGPQSYPQLDKAAPPAYPARVWLPHPRAGQEGNKESYEKAIPQPPKPGPQRNATPLRSVTPMVEHLAKTNKEVKQADPPKLKEQDSTVRTQSCLPFRSYAEFLRDDPEDSLSDAALNDFELPQPDEGEYLYLQETRFFDYWQDVNVWRVDDYWRQVNESSARYEADLKRGEGRLSEAVKQARLKRHEREKDVIDNKTWELNQKLVQAAFWERMVEYVQVREAREHGIAIGQAEARYLLHKRLPHFAAHVRAGMEEKWLDEQLPLDLDGMAIKYNRGLNEFDLVRKIVARQKEKETRRLKYEKKADRAIHAERMRLLQKFADKKKKGRINHPRSEGFKEEVRVAAMKLEHERLRGKPKGDNEIHERITDSQDRSSDLYLIPLVTGQ</sequence>
<name>A0A4Y9ZSV9_9AGAM</name>
<reference evidence="2 3" key="1">
    <citation type="submission" date="2019-02" db="EMBL/GenBank/DDBJ databases">
        <title>Genome sequencing of the rare red list fungi Hericium alpestre (H. flagellum).</title>
        <authorList>
            <person name="Buettner E."/>
            <person name="Kellner H."/>
        </authorList>
    </citation>
    <scope>NUCLEOTIDE SEQUENCE [LARGE SCALE GENOMIC DNA]</scope>
    <source>
        <strain evidence="2 3">DSM 108284</strain>
    </source>
</reference>
<feature type="region of interest" description="Disordered" evidence="1">
    <location>
        <begin position="472"/>
        <end position="492"/>
    </location>
</feature>
<dbReference type="Proteomes" id="UP000298061">
    <property type="component" value="Unassembled WGS sequence"/>
</dbReference>
<protein>
    <submittedName>
        <fullName evidence="2">Uncharacterized protein</fullName>
    </submittedName>
</protein>
<evidence type="ECO:0000313" key="2">
    <source>
        <dbReference type="EMBL" id="TFY77976.1"/>
    </source>
</evidence>
<dbReference type="AlphaFoldDB" id="A0A4Y9ZSV9"/>
<proteinExistence type="predicted"/>
<evidence type="ECO:0000313" key="3">
    <source>
        <dbReference type="Proteomes" id="UP000298061"/>
    </source>
</evidence>
<evidence type="ECO:0000256" key="1">
    <source>
        <dbReference type="SAM" id="MobiDB-lite"/>
    </source>
</evidence>
<accession>A0A4Y9ZSV9</accession>
<gene>
    <name evidence="2" type="ORF">EWM64_g6035</name>
</gene>